<evidence type="ECO:0000313" key="3">
    <source>
        <dbReference type="Proteomes" id="UP000799118"/>
    </source>
</evidence>
<keyword evidence="1" id="KW-0812">Transmembrane</keyword>
<sequence length="156" mass="17594">MITANREAEYMMPTLGISQPWPLAEDLTSLSSTLYCMLFIAVYAWSSIYQSMKRFLRWKLSPTCRFRQCTLAFEPIPGTASSHRDLCLNSDTEPEEPMASRLIAKVWDGPAKPKYPPLSSSMPKYSSSAQIPTLMTIPLTKATISMLYHPRPPCPL</sequence>
<keyword evidence="1" id="KW-1133">Transmembrane helix</keyword>
<keyword evidence="1" id="KW-0472">Membrane</keyword>
<evidence type="ECO:0000256" key="1">
    <source>
        <dbReference type="SAM" id="Phobius"/>
    </source>
</evidence>
<dbReference type="Proteomes" id="UP000799118">
    <property type="component" value="Unassembled WGS sequence"/>
</dbReference>
<reference evidence="2" key="1">
    <citation type="journal article" date="2019" name="Environ. Microbiol.">
        <title>Fungal ecological strategies reflected in gene transcription - a case study of two litter decomposers.</title>
        <authorList>
            <person name="Barbi F."/>
            <person name="Kohler A."/>
            <person name="Barry K."/>
            <person name="Baskaran P."/>
            <person name="Daum C."/>
            <person name="Fauchery L."/>
            <person name="Ihrmark K."/>
            <person name="Kuo A."/>
            <person name="LaButti K."/>
            <person name="Lipzen A."/>
            <person name="Morin E."/>
            <person name="Grigoriev I.V."/>
            <person name="Henrissat B."/>
            <person name="Lindahl B."/>
            <person name="Martin F."/>
        </authorList>
    </citation>
    <scope>NUCLEOTIDE SEQUENCE</scope>
    <source>
        <strain evidence="2">JB14</strain>
    </source>
</reference>
<proteinExistence type="predicted"/>
<gene>
    <name evidence="2" type="ORF">BT96DRAFT_561763</name>
</gene>
<name>A0A6A4GKS2_9AGAR</name>
<protein>
    <submittedName>
        <fullName evidence="2">Uncharacterized protein</fullName>
    </submittedName>
</protein>
<evidence type="ECO:0000313" key="2">
    <source>
        <dbReference type="EMBL" id="KAE9385953.1"/>
    </source>
</evidence>
<keyword evidence="3" id="KW-1185">Reference proteome</keyword>
<accession>A0A6A4GKS2</accession>
<dbReference type="EMBL" id="ML769928">
    <property type="protein sequence ID" value="KAE9385953.1"/>
    <property type="molecule type" value="Genomic_DNA"/>
</dbReference>
<dbReference type="AlphaFoldDB" id="A0A6A4GKS2"/>
<organism evidence="2 3">
    <name type="scientific">Gymnopus androsaceus JB14</name>
    <dbReference type="NCBI Taxonomy" id="1447944"/>
    <lineage>
        <taxon>Eukaryota</taxon>
        <taxon>Fungi</taxon>
        <taxon>Dikarya</taxon>
        <taxon>Basidiomycota</taxon>
        <taxon>Agaricomycotina</taxon>
        <taxon>Agaricomycetes</taxon>
        <taxon>Agaricomycetidae</taxon>
        <taxon>Agaricales</taxon>
        <taxon>Marasmiineae</taxon>
        <taxon>Omphalotaceae</taxon>
        <taxon>Gymnopus</taxon>
    </lineage>
</organism>
<feature type="transmembrane region" description="Helical" evidence="1">
    <location>
        <begin position="30"/>
        <end position="49"/>
    </location>
</feature>